<keyword evidence="5" id="KW-1185">Reference proteome</keyword>
<dbReference type="InterPro" id="IPR045242">
    <property type="entry name" value="Syntaxin"/>
</dbReference>
<organism evidence="3 5">
    <name type="scientific">Nitzschia inconspicua</name>
    <dbReference type="NCBI Taxonomy" id="303405"/>
    <lineage>
        <taxon>Eukaryota</taxon>
        <taxon>Sar</taxon>
        <taxon>Stramenopiles</taxon>
        <taxon>Ochrophyta</taxon>
        <taxon>Bacillariophyta</taxon>
        <taxon>Bacillariophyceae</taxon>
        <taxon>Bacillariophycidae</taxon>
        <taxon>Bacillariales</taxon>
        <taxon>Bacillariaceae</taxon>
        <taxon>Nitzschia</taxon>
    </lineage>
</organism>
<comment type="caution">
    <text evidence="3">The sequence shown here is derived from an EMBL/GenBank/DDBJ whole genome shotgun (WGS) entry which is preliminary data.</text>
</comment>
<dbReference type="SMART" id="SM00397">
    <property type="entry name" value="t_SNARE"/>
    <property type="match status" value="1"/>
</dbReference>
<protein>
    <recommendedName>
        <fullName evidence="2">t-SNARE coiled-coil homology domain-containing protein</fullName>
    </recommendedName>
</protein>
<name>A0A9K3PCN5_9STRA</name>
<dbReference type="EMBL" id="JAGRRH010000002">
    <property type="protein sequence ID" value="KAG7372829.1"/>
    <property type="molecule type" value="Genomic_DNA"/>
</dbReference>
<evidence type="ECO:0000259" key="2">
    <source>
        <dbReference type="PROSITE" id="PS50192"/>
    </source>
</evidence>
<dbReference type="GO" id="GO:0006906">
    <property type="term" value="P:vesicle fusion"/>
    <property type="evidence" value="ECO:0007669"/>
    <property type="project" value="TreeGrafter"/>
</dbReference>
<dbReference type="GO" id="GO:0031201">
    <property type="term" value="C:SNARE complex"/>
    <property type="evidence" value="ECO:0007669"/>
    <property type="project" value="TreeGrafter"/>
</dbReference>
<reference evidence="3" key="2">
    <citation type="submission" date="2021-04" db="EMBL/GenBank/DDBJ databases">
        <authorList>
            <person name="Podell S."/>
        </authorList>
    </citation>
    <scope>NUCLEOTIDE SEQUENCE</scope>
    <source>
        <strain evidence="3">Hildebrandi</strain>
    </source>
</reference>
<sequence>MSFQDVGRSSSSSNNYGNRRTTTTTTTSTAVHTAGGNFASAPASAPLPSNSWGVVGNPLSSSNSSNGSGMSQISDCLTQYQRNVGILEKIAHALINNTTTTTKSASSRTELETQYQAQSDVLRQLEQRLKEQIMAQRQRLASASDTSAQKQALQKLERDLERVQSSVQATKAKVSRHLKQYQQRNNNTNTGGGGYDPNYDSSSSNSANLLQQQHQQQQLLLQQDRLQEEIMREREEEIRKINQGMHTVNEIYKDLAHIVGSQQEQVDQIEDKMEEARNTAQSGLDQVHQANEKYGNSQCVIS</sequence>
<reference evidence="3" key="1">
    <citation type="journal article" date="2021" name="Sci. Rep.">
        <title>Diploid genomic architecture of Nitzschia inconspicua, an elite biomass production diatom.</title>
        <authorList>
            <person name="Oliver A."/>
            <person name="Podell S."/>
            <person name="Pinowska A."/>
            <person name="Traller J.C."/>
            <person name="Smith S.R."/>
            <person name="McClure R."/>
            <person name="Beliaev A."/>
            <person name="Bohutskyi P."/>
            <person name="Hill E.A."/>
            <person name="Rabines A."/>
            <person name="Zheng H."/>
            <person name="Allen L.Z."/>
            <person name="Kuo A."/>
            <person name="Grigoriev I.V."/>
            <person name="Allen A.E."/>
            <person name="Hazlebeck D."/>
            <person name="Allen E.E."/>
        </authorList>
    </citation>
    <scope>NUCLEOTIDE SEQUENCE</scope>
    <source>
        <strain evidence="3">Hildebrandi</strain>
    </source>
</reference>
<dbReference type="PANTHER" id="PTHR19957:SF38">
    <property type="entry name" value="LD27581P"/>
    <property type="match status" value="1"/>
</dbReference>
<evidence type="ECO:0000313" key="5">
    <source>
        <dbReference type="Proteomes" id="UP000693970"/>
    </source>
</evidence>
<dbReference type="GO" id="GO:0000149">
    <property type="term" value="F:SNARE binding"/>
    <property type="evidence" value="ECO:0007669"/>
    <property type="project" value="TreeGrafter"/>
</dbReference>
<dbReference type="GO" id="GO:0005484">
    <property type="term" value="F:SNAP receptor activity"/>
    <property type="evidence" value="ECO:0007669"/>
    <property type="project" value="TreeGrafter"/>
</dbReference>
<gene>
    <name evidence="3" type="ORF">IV203_023742</name>
    <name evidence="4" type="ORF">IV203_033553</name>
</gene>
<dbReference type="AlphaFoldDB" id="A0A9K3PCN5"/>
<proteinExistence type="predicted"/>
<dbReference type="GO" id="GO:0006886">
    <property type="term" value="P:intracellular protein transport"/>
    <property type="evidence" value="ECO:0007669"/>
    <property type="project" value="TreeGrafter"/>
</dbReference>
<evidence type="ECO:0000313" key="4">
    <source>
        <dbReference type="EMBL" id="KAG7372829.1"/>
    </source>
</evidence>
<dbReference type="Proteomes" id="UP000693970">
    <property type="component" value="Unassembled WGS sequence"/>
</dbReference>
<dbReference type="GO" id="GO:0048278">
    <property type="term" value="P:vesicle docking"/>
    <property type="evidence" value="ECO:0007669"/>
    <property type="project" value="TreeGrafter"/>
</dbReference>
<dbReference type="PROSITE" id="PS50192">
    <property type="entry name" value="T_SNARE"/>
    <property type="match status" value="1"/>
</dbReference>
<feature type="compositionally biased region" description="Low complexity" evidence="1">
    <location>
        <begin position="8"/>
        <end position="29"/>
    </location>
</feature>
<feature type="region of interest" description="Disordered" evidence="1">
    <location>
        <begin position="1"/>
        <end position="37"/>
    </location>
</feature>
<evidence type="ECO:0000313" key="3">
    <source>
        <dbReference type="EMBL" id="KAG7340199.1"/>
    </source>
</evidence>
<feature type="compositionally biased region" description="Low complexity" evidence="1">
    <location>
        <begin position="196"/>
        <end position="218"/>
    </location>
</feature>
<dbReference type="GO" id="GO:0012505">
    <property type="term" value="C:endomembrane system"/>
    <property type="evidence" value="ECO:0007669"/>
    <property type="project" value="TreeGrafter"/>
</dbReference>
<dbReference type="InterPro" id="IPR000727">
    <property type="entry name" value="T_SNARE_dom"/>
</dbReference>
<feature type="domain" description="T-SNARE coiled-coil homology" evidence="2">
    <location>
        <begin position="228"/>
        <end position="290"/>
    </location>
</feature>
<evidence type="ECO:0000256" key="1">
    <source>
        <dbReference type="SAM" id="MobiDB-lite"/>
    </source>
</evidence>
<dbReference type="OrthoDB" id="364348at2759"/>
<feature type="region of interest" description="Disordered" evidence="1">
    <location>
        <begin position="167"/>
        <end position="218"/>
    </location>
</feature>
<accession>A0A9K3PCN5</accession>
<dbReference type="EMBL" id="JAGRRH010000027">
    <property type="protein sequence ID" value="KAG7340199.1"/>
    <property type="molecule type" value="Genomic_DNA"/>
</dbReference>
<dbReference type="CDD" id="cd15840">
    <property type="entry name" value="SNARE_Qa"/>
    <property type="match status" value="1"/>
</dbReference>
<dbReference type="PANTHER" id="PTHR19957">
    <property type="entry name" value="SYNTAXIN"/>
    <property type="match status" value="1"/>
</dbReference>